<feature type="compositionally biased region" description="Polar residues" evidence="1">
    <location>
        <begin position="1157"/>
        <end position="1170"/>
    </location>
</feature>
<feature type="compositionally biased region" description="Basic and acidic residues" evidence="1">
    <location>
        <begin position="1411"/>
        <end position="1421"/>
    </location>
</feature>
<keyword evidence="2" id="KW-0812">Transmembrane</keyword>
<feature type="compositionally biased region" description="Polar residues" evidence="1">
    <location>
        <begin position="1750"/>
        <end position="1795"/>
    </location>
</feature>
<evidence type="ECO:0000256" key="2">
    <source>
        <dbReference type="SAM" id="Phobius"/>
    </source>
</evidence>
<dbReference type="Proteomes" id="UP000315010">
    <property type="component" value="Unassembled WGS sequence"/>
</dbReference>
<feature type="transmembrane region" description="Helical" evidence="2">
    <location>
        <begin position="67"/>
        <end position="86"/>
    </location>
</feature>
<organism evidence="3 4">
    <name type="scientific">Novipirellula herctigrandis</name>
    <dbReference type="NCBI Taxonomy" id="2527986"/>
    <lineage>
        <taxon>Bacteria</taxon>
        <taxon>Pseudomonadati</taxon>
        <taxon>Planctomycetota</taxon>
        <taxon>Planctomycetia</taxon>
        <taxon>Pirellulales</taxon>
        <taxon>Pirellulaceae</taxon>
        <taxon>Novipirellula</taxon>
    </lineage>
</organism>
<evidence type="ECO:0000256" key="1">
    <source>
        <dbReference type="SAM" id="MobiDB-lite"/>
    </source>
</evidence>
<feature type="compositionally biased region" description="Basic and acidic residues" evidence="1">
    <location>
        <begin position="1296"/>
        <end position="1307"/>
    </location>
</feature>
<feature type="compositionally biased region" description="Basic and acidic residues" evidence="1">
    <location>
        <begin position="848"/>
        <end position="867"/>
    </location>
</feature>
<evidence type="ECO:0000313" key="4">
    <source>
        <dbReference type="Proteomes" id="UP000315010"/>
    </source>
</evidence>
<protein>
    <submittedName>
        <fullName evidence="3">Uncharacterized protein</fullName>
    </submittedName>
</protein>
<keyword evidence="4" id="KW-1185">Reference proteome</keyword>
<feature type="region of interest" description="Disordered" evidence="1">
    <location>
        <begin position="1381"/>
        <end position="1440"/>
    </location>
</feature>
<feature type="compositionally biased region" description="Low complexity" evidence="1">
    <location>
        <begin position="1695"/>
        <end position="1706"/>
    </location>
</feature>
<keyword evidence="2" id="KW-1133">Transmembrane helix</keyword>
<feature type="compositionally biased region" description="Polar residues" evidence="1">
    <location>
        <begin position="1400"/>
        <end position="1410"/>
    </location>
</feature>
<feature type="compositionally biased region" description="Basic and acidic residues" evidence="1">
    <location>
        <begin position="1868"/>
        <end position="1896"/>
    </location>
</feature>
<feature type="transmembrane region" description="Helical" evidence="2">
    <location>
        <begin position="159"/>
        <end position="179"/>
    </location>
</feature>
<feature type="compositionally biased region" description="Low complexity" evidence="1">
    <location>
        <begin position="1653"/>
        <end position="1663"/>
    </location>
</feature>
<feature type="compositionally biased region" description="Low complexity" evidence="1">
    <location>
        <begin position="1717"/>
        <end position="1749"/>
    </location>
</feature>
<feature type="region of interest" description="Disordered" evidence="1">
    <location>
        <begin position="253"/>
        <end position="275"/>
    </location>
</feature>
<comment type="caution">
    <text evidence="3">The sequence shown here is derived from an EMBL/GenBank/DDBJ whole genome shotgun (WGS) entry which is preliminary data.</text>
</comment>
<feature type="region of interest" description="Disordered" evidence="1">
    <location>
        <begin position="1678"/>
        <end position="1825"/>
    </location>
</feature>
<feature type="compositionally biased region" description="Polar residues" evidence="1">
    <location>
        <begin position="257"/>
        <end position="275"/>
    </location>
</feature>
<feature type="region of interest" description="Disordered" evidence="1">
    <location>
        <begin position="1080"/>
        <end position="1120"/>
    </location>
</feature>
<gene>
    <name evidence="3" type="ORF">CA13_13550</name>
</gene>
<feature type="region of interest" description="Disordered" evidence="1">
    <location>
        <begin position="1156"/>
        <end position="1180"/>
    </location>
</feature>
<sequence length="1896" mass="211167">MSTTGSIFLSQSNLDPVTVETLENFSRRRRWLILVRCVAVAVLAFAIAILVVALCDYLWILSDPVRWGLSAVAYGITASVLWYFGLRYLGQTDPKRLAIQLEAVAPRVRDDLLSAVEFADPEAVNGSPELQDRLQRMVARRLLLLDVSKLLPMELVRRWLWLGSGIVVCYLLLMLVPSLQFGRRIARAALPIAAIERASQTQVTILEPSPESKFVAEGDAVAVVVGIGGRIPHDVTLQWQVDGRTLETPMLSRQLGLGSSPQPEASEQNQTNDTELQCSANIGVGSTNVRYRVLAGDAVTLWHTLSPLPRPRVTSFDKRYEYPAYASVEDTVETSEHGDIRALVGTMAHLTVHFDQPVRDATLRYGNQGVAVPLEPTDSTATSYTVSVPVKTAGHYQMDAVSQRSGLDNPFSPQYTITPVIDTPPVIRWDDSVRSTTLASPLDVLSLAGSVSDDLPINRIHQEFSINSGLFEEYSLSIDQPEKEISLEWSWDFEWSWDLMHREEGTSKTESVDESPKMQHGDAIQIRLVAIDRRGQRSTSNLIQVLIVDETFSQDRYDQLESLAEIVQQVIAWTEKATIVTEQLKTALPTSDSKTSLGEAKTKLTDLQKRTRGLIGNIESRLPECEHEPDATNLELLGRVAIDLQAELDVAVFMIELYGSGDWQESEKDIKRIGDQLNHIKNENRSVADSARAMLAQKVSIGALTDIASLYQSMERFADEDSGVPTGRYPRYIKLAEARMQAVDDLMDEYSDLLPEFTNKRFRDWRGYSQSWQIRLRNAMSDPSGNEDVRSLVRQYVRELEGKRNGSILDGNLSNRLRDGIGQLNRRIESSRESTTQISRAGSRAASSRKELGKTDDADKAAEASRETKHQEAIYEFKLVQLTDRLQRHESLHRQRPNVDLRYAADLNLFRRALIHVNQGGFVDIGEERPEQVHDKLGQAIGVIESVHSMGTVVAELNELLLAESQRASYANARIEHPHWSDRIVQGIQHSIEAIKQNGVDWSFLHPIQDVLYGESLRLATGRIGERRWQGEPPLSADLWLRPVVGELQPAFAGLTPEVDKARETIQQYVPSLAEQARRAAEKVAQAKEQTETREDASKETAEQLAEKHREAEQAAAETMRSLADHANNANLMDAEQQELARDADAASAQIGDALSRAQQDMQQATAASNQEKRSESLDKTATSLEKLEKALEQTADHFERAEAGEDVSQSREALREAAEELQNEQLMREFEAAKAMADAASASPEEMLRRLEAELKRNQPMQKELSEIGDDSAESAEQLLRDAAEKQTNIQKDFEKSDRALRETKAQKQQQLSSLSRRLETVRNAILNRAREVAKTARVPGMTDKFSETQQTLQKTAQAIRSETEGEHLMAELNESATKSAEAVEKVREAVKEIGDQASDATQDAITDNQTERDRAERNAKQQQTESRNQHSRETQQQIQWWTQRYNEAKRRISDAQREIREGEKRVRQAEEELAKQSDNQWRKDVVANAKEQLQNEKIAEEAARQSGQFAKDRKADAEQRKRDIESQRIDDLKDPNPSAQAATRMAKQAMDELEAIQSELEQLAEETNETQPQSISSQSAQSASHRQIAVTDQTQSVADVLERVARHEQRLGNNKTNQTLNQAAESVEQNAVSAARSAEANLEAVKESSDAAPNANQAMAEATKKIDAEASKLAEMLSRLSDDAQDGSSSENQAQQDRARQLAQTLDELDRAVFQKSNQRSSSGQGQQSEQGQSGSQGEPSSENGQGKQPSASEASPTLASEMNQRNQGLAKQRQSQIQSASDASKPSDSTSPRQSSATRTTNRRSSSTSIAAGGPLNSVDMNRLGSEWGKLRERRTDDAIETDATVASPEYQSQIEAYFQAVARRASESRASESRASESRASESRASESRASE</sequence>
<feature type="compositionally biased region" description="Basic and acidic residues" evidence="1">
    <location>
        <begin position="1512"/>
        <end position="1536"/>
    </location>
</feature>
<feature type="compositionally biased region" description="Basic and acidic residues" evidence="1">
    <location>
        <begin position="1383"/>
        <end position="1396"/>
    </location>
</feature>
<reference evidence="3 4" key="1">
    <citation type="submission" date="2019-02" db="EMBL/GenBank/DDBJ databases">
        <title>Deep-cultivation of Planctomycetes and their phenomic and genomic characterization uncovers novel biology.</title>
        <authorList>
            <person name="Wiegand S."/>
            <person name="Jogler M."/>
            <person name="Boedeker C."/>
            <person name="Pinto D."/>
            <person name="Vollmers J."/>
            <person name="Rivas-Marin E."/>
            <person name="Kohn T."/>
            <person name="Peeters S.H."/>
            <person name="Heuer A."/>
            <person name="Rast P."/>
            <person name="Oberbeckmann S."/>
            <person name="Bunk B."/>
            <person name="Jeske O."/>
            <person name="Meyerdierks A."/>
            <person name="Storesund J.E."/>
            <person name="Kallscheuer N."/>
            <person name="Luecker S."/>
            <person name="Lage O.M."/>
            <person name="Pohl T."/>
            <person name="Merkel B.J."/>
            <person name="Hornburger P."/>
            <person name="Mueller R.-W."/>
            <person name="Bruemmer F."/>
            <person name="Labrenz M."/>
            <person name="Spormann A.M."/>
            <person name="Op Den Camp H."/>
            <person name="Overmann J."/>
            <person name="Amann R."/>
            <person name="Jetten M.S.M."/>
            <person name="Mascher T."/>
            <person name="Medema M.H."/>
            <person name="Devos D.P."/>
            <person name="Kaster A.-K."/>
            <person name="Ovreas L."/>
            <person name="Rohde M."/>
            <person name="Galperin M.Y."/>
            <person name="Jogler C."/>
        </authorList>
    </citation>
    <scope>NUCLEOTIDE SEQUENCE [LARGE SCALE GENOMIC DNA]</scope>
    <source>
        <strain evidence="3 4">CA13</strain>
    </source>
</reference>
<feature type="region of interest" description="Disordered" evidence="1">
    <location>
        <begin position="1462"/>
        <end position="1482"/>
    </location>
</feature>
<feature type="region of interest" description="Disordered" evidence="1">
    <location>
        <begin position="1564"/>
        <end position="1596"/>
    </location>
</feature>
<feature type="region of interest" description="Disordered" evidence="1">
    <location>
        <begin position="1867"/>
        <end position="1896"/>
    </location>
</feature>
<feature type="compositionally biased region" description="Low complexity" evidence="1">
    <location>
        <begin position="1573"/>
        <end position="1586"/>
    </location>
</feature>
<dbReference type="EMBL" id="SJPJ01000001">
    <property type="protein sequence ID" value="TWT79944.1"/>
    <property type="molecule type" value="Genomic_DNA"/>
</dbReference>
<feature type="compositionally biased region" description="Basic and acidic residues" evidence="1">
    <location>
        <begin position="1080"/>
        <end position="1113"/>
    </location>
</feature>
<proteinExistence type="predicted"/>
<keyword evidence="2" id="KW-0472">Membrane</keyword>
<feature type="region of interest" description="Disordered" evidence="1">
    <location>
        <begin position="1497"/>
        <end position="1546"/>
    </location>
</feature>
<accession>A0A5C5YY36</accession>
<feature type="compositionally biased region" description="Low complexity" evidence="1">
    <location>
        <begin position="1796"/>
        <end position="1812"/>
    </location>
</feature>
<evidence type="ECO:0000313" key="3">
    <source>
        <dbReference type="EMBL" id="TWT79944.1"/>
    </source>
</evidence>
<feature type="region of interest" description="Disordered" evidence="1">
    <location>
        <begin position="825"/>
        <end position="867"/>
    </location>
</feature>
<name>A0A5C5YY36_9BACT</name>
<dbReference type="OrthoDB" id="219309at2"/>
<feature type="region of interest" description="Disordered" evidence="1">
    <location>
        <begin position="1610"/>
        <end position="1665"/>
    </location>
</feature>
<feature type="region of interest" description="Disordered" evidence="1">
    <location>
        <begin position="1296"/>
        <end position="1317"/>
    </location>
</feature>
<feature type="compositionally biased region" description="Polar residues" evidence="1">
    <location>
        <begin position="1613"/>
        <end position="1634"/>
    </location>
</feature>
<feature type="transmembrane region" description="Helical" evidence="2">
    <location>
        <begin position="33"/>
        <end position="61"/>
    </location>
</feature>